<feature type="domain" description="Amidohydrolase-related" evidence="3">
    <location>
        <begin position="244"/>
        <end position="481"/>
    </location>
</feature>
<reference evidence="4 5" key="1">
    <citation type="journal article" date="2014" name="Int. J. Syst. Evol. Microbiol.">
        <title>Complete genome sequence of Corynebacterium casei LMG S-19264T (=DSM 44701T), isolated from a smear-ripened cheese.</title>
        <authorList>
            <consortium name="US DOE Joint Genome Institute (JGI-PGF)"/>
            <person name="Walter F."/>
            <person name="Albersmeier A."/>
            <person name="Kalinowski J."/>
            <person name="Ruckert C."/>
        </authorList>
    </citation>
    <scope>NUCLEOTIDE SEQUENCE [LARGE SCALE GENOMIC DNA]</scope>
    <source>
        <strain evidence="4 5">JCM 4677</strain>
    </source>
</reference>
<dbReference type="InterPro" id="IPR032466">
    <property type="entry name" value="Metal_Hydrolase"/>
</dbReference>
<name>A0A7G1PFI1_9ACTN</name>
<dbReference type="AlphaFoldDB" id="A0A7G1PFI1"/>
<dbReference type="PANTHER" id="PTHR21240">
    <property type="entry name" value="2-AMINO-3-CARBOXYLMUCONATE-6-SEMIALDEHYDE DECARBOXYLASE"/>
    <property type="match status" value="1"/>
</dbReference>
<feature type="compositionally biased region" description="Basic and acidic residues" evidence="2">
    <location>
        <begin position="89"/>
        <end position="100"/>
    </location>
</feature>
<dbReference type="GO" id="GO:0019748">
    <property type="term" value="P:secondary metabolic process"/>
    <property type="evidence" value="ECO:0007669"/>
    <property type="project" value="TreeGrafter"/>
</dbReference>
<dbReference type="InterPro" id="IPR032465">
    <property type="entry name" value="ACMSD"/>
</dbReference>
<feature type="region of interest" description="Disordered" evidence="2">
    <location>
        <begin position="89"/>
        <end position="114"/>
    </location>
</feature>
<dbReference type="Gene3D" id="3.20.20.140">
    <property type="entry name" value="Metal-dependent hydrolases"/>
    <property type="match status" value="1"/>
</dbReference>
<dbReference type="GO" id="GO:0016787">
    <property type="term" value="F:hydrolase activity"/>
    <property type="evidence" value="ECO:0007669"/>
    <property type="project" value="InterPro"/>
</dbReference>
<proteinExistence type="predicted"/>
<dbReference type="GO" id="GO:0005829">
    <property type="term" value="C:cytosol"/>
    <property type="evidence" value="ECO:0007669"/>
    <property type="project" value="TreeGrafter"/>
</dbReference>
<evidence type="ECO:0000259" key="3">
    <source>
        <dbReference type="Pfam" id="PF04909"/>
    </source>
</evidence>
<gene>
    <name evidence="4" type="ORF">GCM10017557_73250</name>
</gene>
<keyword evidence="1" id="KW-0456">Lyase</keyword>
<dbReference type="PANTHER" id="PTHR21240:SF30">
    <property type="entry name" value="AMIDOHYDROLASE-RELATED DOMAIN-CONTAINING PROTEIN-RELATED"/>
    <property type="match status" value="1"/>
</dbReference>
<evidence type="ECO:0000256" key="1">
    <source>
        <dbReference type="ARBA" id="ARBA00023239"/>
    </source>
</evidence>
<sequence length="487" mass="54341">MGVDAAPSGKAQPGRLRFEAATRALATAFPVAPHAGSHADNMRGPPRPVRTARTRAVVSSTTVPAHRRTVPRPERCRGARAGREDPLKHLADGCRTDTSPHKRLKRGTDMKPMGRRGFLAASTALGIGAGLSTHAIVSEVNDNETSDKTSEISRRDQDLPFIGTEETFSTPTLLKLNSINQDHIAFLEEIGLSDLGQRRIGDMDAGGLNVQILSAHTPSVQNVPGQRGIDLAYRLNRQLVDGPIAKYPGRFKAFATLPLRSPEAAADELERSVREDGFLGALTNGHIAKKYLDHPDFEPVLARAVALDVPIYLHPGYPADEVFKIYYSTTRSEYTEEFQDYIFSGSGYGWHQEVLTQCVRMITYGVFDRFPKLKIIIGHMGEGLPFYYKRIVNDMGEPTKDSLKKPIGQYFQDNFWVTTSAFPQTELLDLLLKYISVDRVMFATDYPFADIKEQTDWFRGVDLPREDKEKIAFRNAEKLFKMKVSVK</sequence>
<accession>A0A7G1PFI1</accession>
<evidence type="ECO:0000256" key="2">
    <source>
        <dbReference type="SAM" id="MobiDB-lite"/>
    </source>
</evidence>
<dbReference type="GO" id="GO:0016831">
    <property type="term" value="F:carboxy-lyase activity"/>
    <property type="evidence" value="ECO:0007669"/>
    <property type="project" value="InterPro"/>
</dbReference>
<evidence type="ECO:0000313" key="5">
    <source>
        <dbReference type="Proteomes" id="UP000516444"/>
    </source>
</evidence>
<dbReference type="Proteomes" id="UP000516444">
    <property type="component" value="Chromosome"/>
</dbReference>
<evidence type="ECO:0000313" key="4">
    <source>
        <dbReference type="EMBL" id="BCL32466.1"/>
    </source>
</evidence>
<keyword evidence="5" id="KW-1185">Reference proteome</keyword>
<organism evidence="4 5">
    <name type="scientific">Streptomyces aurantiacus</name>
    <dbReference type="NCBI Taxonomy" id="47760"/>
    <lineage>
        <taxon>Bacteria</taxon>
        <taxon>Bacillati</taxon>
        <taxon>Actinomycetota</taxon>
        <taxon>Actinomycetes</taxon>
        <taxon>Kitasatosporales</taxon>
        <taxon>Streptomycetaceae</taxon>
        <taxon>Streptomyces</taxon>
        <taxon>Streptomyces aurantiacus group</taxon>
    </lineage>
</organism>
<dbReference type="SUPFAM" id="SSF51556">
    <property type="entry name" value="Metallo-dependent hydrolases"/>
    <property type="match status" value="1"/>
</dbReference>
<dbReference type="Pfam" id="PF04909">
    <property type="entry name" value="Amidohydro_2"/>
    <property type="match status" value="1"/>
</dbReference>
<dbReference type="EMBL" id="AP023440">
    <property type="protein sequence ID" value="BCL32466.1"/>
    <property type="molecule type" value="Genomic_DNA"/>
</dbReference>
<dbReference type="InterPro" id="IPR006680">
    <property type="entry name" value="Amidohydro-rel"/>
</dbReference>
<protein>
    <recommendedName>
        <fullName evidence="3">Amidohydrolase-related domain-containing protein</fullName>
    </recommendedName>
</protein>
<dbReference type="KEGG" id="sgm:GCM10017557_73250"/>